<gene>
    <name evidence="2" type="ORF">SAMN06295933_2470</name>
</gene>
<dbReference type="EMBL" id="FWZU01000004">
    <property type="protein sequence ID" value="SMF25411.1"/>
    <property type="molecule type" value="Genomic_DNA"/>
</dbReference>
<keyword evidence="3" id="KW-1185">Reference proteome</keyword>
<dbReference type="Proteomes" id="UP000192906">
    <property type="component" value="Unassembled WGS sequence"/>
</dbReference>
<evidence type="ECO:0000313" key="3">
    <source>
        <dbReference type="Proteomes" id="UP000192906"/>
    </source>
</evidence>
<proteinExistence type="predicted"/>
<name>A0A1X7E0W6_9BACT</name>
<organism evidence="2 3">
    <name type="scientific">Desulfovibrio gilichinskyi</name>
    <dbReference type="NCBI Taxonomy" id="1519643"/>
    <lineage>
        <taxon>Bacteria</taxon>
        <taxon>Pseudomonadati</taxon>
        <taxon>Thermodesulfobacteriota</taxon>
        <taxon>Desulfovibrionia</taxon>
        <taxon>Desulfovibrionales</taxon>
        <taxon>Desulfovibrionaceae</taxon>
        <taxon>Desulfovibrio</taxon>
    </lineage>
</organism>
<feature type="region of interest" description="Disordered" evidence="1">
    <location>
        <begin position="317"/>
        <end position="338"/>
    </location>
</feature>
<dbReference type="AlphaFoldDB" id="A0A1X7E0W6"/>
<reference evidence="3" key="1">
    <citation type="submission" date="2017-04" db="EMBL/GenBank/DDBJ databases">
        <authorList>
            <person name="Varghese N."/>
            <person name="Submissions S."/>
        </authorList>
    </citation>
    <scope>NUCLEOTIDE SEQUENCE [LARGE SCALE GENOMIC DNA]</scope>
    <source>
        <strain evidence="3">K3S</strain>
    </source>
</reference>
<evidence type="ECO:0000313" key="2">
    <source>
        <dbReference type="EMBL" id="SMF25411.1"/>
    </source>
</evidence>
<protein>
    <submittedName>
        <fullName evidence="2">Uncharacterized protein</fullName>
    </submittedName>
</protein>
<accession>A0A1X7E0W6</accession>
<dbReference type="OrthoDB" id="6289637at2"/>
<dbReference type="RefSeq" id="WP_085102644.1">
    <property type="nucleotide sequence ID" value="NZ_FWZU01000004.1"/>
</dbReference>
<evidence type="ECO:0000256" key="1">
    <source>
        <dbReference type="SAM" id="MobiDB-lite"/>
    </source>
</evidence>
<sequence>MGSSFSKCSISNFTSRKGGVGKTTLSLLKAKEILDASKDQDAKIIFFDLDINGTDTVKTVNRLNKIGFWNKSLEVGFSPKDSNNDLQEQNSSDDKTNPLNIVSLFENYMAGTEFSVEWISHGQKKSLEYTNYPTKQTLFLTKNKINVIGSFLNKNSVYTPDVLFDQMHSIWLIDMIKSIIGSALNGSETSLYIIFDNSPGYTGLLPALEDWLTDLGPVICKFYFITTLDGQDFIGAVDSLERVKGQIQAKTYAVHDYMLAVNEAKSTSDKPDPNKRTLFRDSKKQEIKNYREKYDLFYSKLLSLGDEETYCPFCETSNDTHSENSTSEKTSSEKTASKNKKTHKCQRCNFCYYRQIVAEKVAEADSGSSNNDKVEPIFDVKGLKFSIITNKALTTFAARALYNEYLKNEEKKIEDCNTTKLDSKEELMFLYSLATLSEDNDDKTFSKIQPSDIRDLKEAWQSDRSKKSALILTEQDSSKPKSTASIIKDFHGAIKWHDTTLKDILDKMRRYSDVASLEQELSLQSIIKKFIKDYGSFRVDENQGDKSYGTDWNINEPDYIEKSTELYRQNNTKHNISQFENQEAKESYTKLAESIRAVIACISAYSPEDMDMSNVNSALLNLIMEFIYSAKNSQIKEFHVSPWNAIYEYFKKESSLTKIKNADELDMLLSTINIIDNASRKIFSIKFICDKLFEEEINNKKKQYMLRVLHLHNKELWDPKKRESDICNSLQEVFRIDNLETIAITTVLIDIQQKLCNPAARLRWSE</sequence>